<organism evidence="2 3">
    <name type="scientific">Cuscuta australis</name>
    <dbReference type="NCBI Taxonomy" id="267555"/>
    <lineage>
        <taxon>Eukaryota</taxon>
        <taxon>Viridiplantae</taxon>
        <taxon>Streptophyta</taxon>
        <taxon>Embryophyta</taxon>
        <taxon>Tracheophyta</taxon>
        <taxon>Spermatophyta</taxon>
        <taxon>Magnoliopsida</taxon>
        <taxon>eudicotyledons</taxon>
        <taxon>Gunneridae</taxon>
        <taxon>Pentapetalae</taxon>
        <taxon>asterids</taxon>
        <taxon>lamiids</taxon>
        <taxon>Solanales</taxon>
        <taxon>Convolvulaceae</taxon>
        <taxon>Cuscuteae</taxon>
        <taxon>Cuscuta</taxon>
        <taxon>Cuscuta subgen. Grammica</taxon>
        <taxon>Cuscuta sect. Cleistogrammica</taxon>
    </lineage>
</organism>
<comment type="caution">
    <text evidence="2">The sequence shown here is derived from an EMBL/GenBank/DDBJ whole genome shotgun (WGS) entry which is preliminary data.</text>
</comment>
<evidence type="ECO:0000313" key="3">
    <source>
        <dbReference type="Proteomes" id="UP000249390"/>
    </source>
</evidence>
<feature type="compositionally biased region" description="Low complexity" evidence="1">
    <location>
        <begin position="1"/>
        <end position="10"/>
    </location>
</feature>
<evidence type="ECO:0000256" key="1">
    <source>
        <dbReference type="SAM" id="MobiDB-lite"/>
    </source>
</evidence>
<dbReference type="EMBL" id="NQVE01000154">
    <property type="protein sequence ID" value="RAL43610.1"/>
    <property type="molecule type" value="Genomic_DNA"/>
</dbReference>
<proteinExistence type="predicted"/>
<dbReference type="AlphaFoldDB" id="A0A328DEC9"/>
<gene>
    <name evidence="2" type="ORF">DM860_017353</name>
</gene>
<protein>
    <submittedName>
        <fullName evidence="2">Uncharacterized protein</fullName>
    </submittedName>
</protein>
<name>A0A328DEC9_9ASTE</name>
<dbReference type="Proteomes" id="UP000249390">
    <property type="component" value="Unassembled WGS sequence"/>
</dbReference>
<reference evidence="2 3" key="1">
    <citation type="submission" date="2018-06" db="EMBL/GenBank/DDBJ databases">
        <title>The Genome of Cuscuta australis (Dodder) Provides Insight into the Evolution of Plant Parasitism.</title>
        <authorList>
            <person name="Liu H."/>
        </authorList>
    </citation>
    <scope>NUCLEOTIDE SEQUENCE [LARGE SCALE GENOMIC DNA]</scope>
    <source>
        <strain evidence="3">cv. Yunnan</strain>
        <tissue evidence="2">Vines</tissue>
    </source>
</reference>
<keyword evidence="3" id="KW-1185">Reference proteome</keyword>
<accession>A0A328DEC9</accession>
<sequence>MPSSGSVSSSRIEEKTQRSAPRLYPSTTPSQPRVRLALEPSNNSPLRPWNNVVNSYYENKKMAVLEVHCL</sequence>
<evidence type="ECO:0000313" key="2">
    <source>
        <dbReference type="EMBL" id="RAL43610.1"/>
    </source>
</evidence>
<feature type="region of interest" description="Disordered" evidence="1">
    <location>
        <begin position="1"/>
        <end position="44"/>
    </location>
</feature>